<proteinExistence type="predicted"/>
<reference evidence="2 3" key="1">
    <citation type="journal article" date="2011" name="Science">
        <title>The ecoresponsive genome of Daphnia pulex.</title>
        <authorList>
            <person name="Colbourne J.K."/>
            <person name="Pfrender M.E."/>
            <person name="Gilbert D."/>
            <person name="Thomas W.K."/>
            <person name="Tucker A."/>
            <person name="Oakley T.H."/>
            <person name="Tokishita S."/>
            <person name="Aerts A."/>
            <person name="Arnold G.J."/>
            <person name="Basu M.K."/>
            <person name="Bauer D.J."/>
            <person name="Caceres C.E."/>
            <person name="Carmel L."/>
            <person name="Casola C."/>
            <person name="Choi J.H."/>
            <person name="Detter J.C."/>
            <person name="Dong Q."/>
            <person name="Dusheyko S."/>
            <person name="Eads B.D."/>
            <person name="Frohlich T."/>
            <person name="Geiler-Samerotte K.A."/>
            <person name="Gerlach D."/>
            <person name="Hatcher P."/>
            <person name="Jogdeo S."/>
            <person name="Krijgsveld J."/>
            <person name="Kriventseva E.V."/>
            <person name="Kultz D."/>
            <person name="Laforsch C."/>
            <person name="Lindquist E."/>
            <person name="Lopez J."/>
            <person name="Manak J.R."/>
            <person name="Muller J."/>
            <person name="Pangilinan J."/>
            <person name="Patwardhan R.P."/>
            <person name="Pitluck S."/>
            <person name="Pritham E.J."/>
            <person name="Rechtsteiner A."/>
            <person name="Rho M."/>
            <person name="Rogozin I.B."/>
            <person name="Sakarya O."/>
            <person name="Salamov A."/>
            <person name="Schaack S."/>
            <person name="Shapiro H."/>
            <person name="Shiga Y."/>
            <person name="Skalitzky C."/>
            <person name="Smith Z."/>
            <person name="Souvorov A."/>
            <person name="Sung W."/>
            <person name="Tang Z."/>
            <person name="Tsuchiya D."/>
            <person name="Tu H."/>
            <person name="Vos H."/>
            <person name="Wang M."/>
            <person name="Wolf Y.I."/>
            <person name="Yamagata H."/>
            <person name="Yamada T."/>
            <person name="Ye Y."/>
            <person name="Shaw J.R."/>
            <person name="Andrews J."/>
            <person name="Crease T.J."/>
            <person name="Tang H."/>
            <person name="Lucas S.M."/>
            <person name="Robertson H.M."/>
            <person name="Bork P."/>
            <person name="Koonin E.V."/>
            <person name="Zdobnov E.M."/>
            <person name="Grigoriev I.V."/>
            <person name="Lynch M."/>
            <person name="Boore J.L."/>
        </authorList>
    </citation>
    <scope>NUCLEOTIDE SEQUENCE [LARGE SCALE GENOMIC DNA]</scope>
</reference>
<feature type="compositionally biased region" description="Polar residues" evidence="1">
    <location>
        <begin position="58"/>
        <end position="69"/>
    </location>
</feature>
<dbReference type="EMBL" id="GL732651">
    <property type="protein sequence ID" value="EFX68671.1"/>
    <property type="molecule type" value="Genomic_DNA"/>
</dbReference>
<keyword evidence="3" id="KW-1185">Reference proteome</keyword>
<sequence>MTKIISILTAEYHGFKTAWHNSNQERQNILSLTAKLLQEEREQAKWKPKTTDRGLALQDQQSTSSARNGRQQEDTRTRHSAKGSHRKGRHREGRNKISHPGRPKDHHGNQRRDHQDQECSYCGKDNHLVDSCYTKQRHERTDRNEQIWQREGRKTTAR</sequence>
<evidence type="ECO:0000256" key="1">
    <source>
        <dbReference type="SAM" id="MobiDB-lite"/>
    </source>
</evidence>
<dbReference type="InParanoid" id="E9HHV9"/>
<feature type="compositionally biased region" description="Basic and acidic residues" evidence="1">
    <location>
        <begin position="139"/>
        <end position="158"/>
    </location>
</feature>
<name>E9HHV9_DAPPU</name>
<dbReference type="Proteomes" id="UP000000305">
    <property type="component" value="Unassembled WGS sequence"/>
</dbReference>
<feature type="compositionally biased region" description="Basic and acidic residues" evidence="1">
    <location>
        <begin position="102"/>
        <end position="117"/>
    </location>
</feature>
<dbReference type="AlphaFoldDB" id="E9HHV9"/>
<organism evidence="2 3">
    <name type="scientific">Daphnia pulex</name>
    <name type="common">Water flea</name>
    <dbReference type="NCBI Taxonomy" id="6669"/>
    <lineage>
        <taxon>Eukaryota</taxon>
        <taxon>Metazoa</taxon>
        <taxon>Ecdysozoa</taxon>
        <taxon>Arthropoda</taxon>
        <taxon>Crustacea</taxon>
        <taxon>Branchiopoda</taxon>
        <taxon>Diplostraca</taxon>
        <taxon>Cladocera</taxon>
        <taxon>Anomopoda</taxon>
        <taxon>Daphniidae</taxon>
        <taxon>Daphnia</taxon>
    </lineage>
</organism>
<accession>E9HHV9</accession>
<dbReference type="HOGENOM" id="CLU_1671091_0_0_1"/>
<dbReference type="PhylomeDB" id="E9HHV9"/>
<protein>
    <submittedName>
        <fullName evidence="2">Uncharacterized protein</fullName>
    </submittedName>
</protein>
<feature type="compositionally biased region" description="Basic residues" evidence="1">
    <location>
        <begin position="78"/>
        <end position="101"/>
    </location>
</feature>
<feature type="region of interest" description="Disordered" evidence="1">
    <location>
        <begin position="41"/>
        <end position="158"/>
    </location>
</feature>
<dbReference type="KEGG" id="dpx:DAPPUDRAFT_259794"/>
<feature type="compositionally biased region" description="Basic and acidic residues" evidence="1">
    <location>
        <begin position="41"/>
        <end position="52"/>
    </location>
</feature>
<dbReference type="OrthoDB" id="8058585at2759"/>
<evidence type="ECO:0000313" key="2">
    <source>
        <dbReference type="EMBL" id="EFX68671.1"/>
    </source>
</evidence>
<evidence type="ECO:0000313" key="3">
    <source>
        <dbReference type="Proteomes" id="UP000000305"/>
    </source>
</evidence>
<gene>
    <name evidence="2" type="ORF">DAPPUDRAFT_259794</name>
</gene>